<dbReference type="RefSeq" id="WP_092988077.1">
    <property type="nucleotide sequence ID" value="NZ_FNFY01000037.1"/>
</dbReference>
<keyword evidence="6" id="KW-1185">Reference proteome</keyword>
<dbReference type="STRING" id="576118.SAMN05216216_1371"/>
<dbReference type="SUPFAM" id="SSF56349">
    <property type="entry name" value="DNA breaking-rejoining enzymes"/>
    <property type="match status" value="1"/>
</dbReference>
<keyword evidence="3" id="KW-0233">DNA recombination</keyword>
<evidence type="ECO:0000313" key="6">
    <source>
        <dbReference type="Proteomes" id="UP000199008"/>
    </source>
</evidence>
<dbReference type="EMBL" id="FNFY01000037">
    <property type="protein sequence ID" value="SDL27990.1"/>
    <property type="molecule type" value="Genomic_DNA"/>
</dbReference>
<sequence>MTEKLSNNKIKKLHNLNRQTDRIFKSKNNGLSFESNQRYREAMHKFNKYLVTYFKNPTLKRITHRQLKGFIKDQKMDNLNIKTIKTNITAVKTFNRINQGEVELYNDNKKYSLENRDNFTKKPPVASRKELGDYSRLCIDNNKEHYAHLAQIQYHLGLRVKEAITLKTAQVREALYHQQLELNQTKGGKARILELNAQQLETLKKAYENRLSDNNVFVKSNQLTHQARRQYIDHLRNHREKFTQSKITPHSFRRAFANNEYNKRIFSGIERMQVLVEVSKAMGHERGEVTRLYLREES</sequence>
<reference evidence="6" key="1">
    <citation type="submission" date="2016-10" db="EMBL/GenBank/DDBJ databases">
        <authorList>
            <person name="Varghese N."/>
            <person name="Submissions S."/>
        </authorList>
    </citation>
    <scope>NUCLEOTIDE SEQUENCE [LARGE SCALE GENOMIC DNA]</scope>
    <source>
        <strain evidence="6">CGMCC 1.8895</strain>
    </source>
</reference>
<evidence type="ECO:0000313" key="5">
    <source>
        <dbReference type="EMBL" id="SDL27990.1"/>
    </source>
</evidence>
<dbReference type="PROSITE" id="PS51898">
    <property type="entry name" value="TYR_RECOMBINASE"/>
    <property type="match status" value="1"/>
</dbReference>
<feature type="domain" description="Tyr recombinase" evidence="4">
    <location>
        <begin position="121"/>
        <end position="298"/>
    </location>
</feature>
<evidence type="ECO:0000256" key="2">
    <source>
        <dbReference type="ARBA" id="ARBA00023125"/>
    </source>
</evidence>
<dbReference type="GO" id="GO:0003677">
    <property type="term" value="F:DNA binding"/>
    <property type="evidence" value="ECO:0007669"/>
    <property type="project" value="UniProtKB-KW"/>
</dbReference>
<keyword evidence="2" id="KW-0238">DNA-binding</keyword>
<dbReference type="Gene3D" id="1.10.443.10">
    <property type="entry name" value="Intergrase catalytic core"/>
    <property type="match status" value="1"/>
</dbReference>
<dbReference type="Proteomes" id="UP000199008">
    <property type="component" value="Unassembled WGS sequence"/>
</dbReference>
<dbReference type="InterPro" id="IPR013762">
    <property type="entry name" value="Integrase-like_cat_sf"/>
</dbReference>
<dbReference type="AlphaFoldDB" id="A0A1G9IS29"/>
<dbReference type="PANTHER" id="PTHR30349:SF41">
    <property type="entry name" value="INTEGRASE_RECOMBINASE PROTEIN MJ0367-RELATED"/>
    <property type="match status" value="1"/>
</dbReference>
<dbReference type="InterPro" id="IPR002104">
    <property type="entry name" value="Integrase_catalytic"/>
</dbReference>
<proteinExistence type="inferred from homology"/>
<gene>
    <name evidence="5" type="ORF">SAMN05216216_1371</name>
</gene>
<comment type="similarity">
    <text evidence="1">Belongs to the 'phage' integrase family.</text>
</comment>
<evidence type="ECO:0000256" key="3">
    <source>
        <dbReference type="ARBA" id="ARBA00023172"/>
    </source>
</evidence>
<dbReference type="InterPro" id="IPR011010">
    <property type="entry name" value="DNA_brk_join_enz"/>
</dbReference>
<dbReference type="OrthoDB" id="107900at2"/>
<evidence type="ECO:0000256" key="1">
    <source>
        <dbReference type="ARBA" id="ARBA00008857"/>
    </source>
</evidence>
<accession>A0A1G9IS29</accession>
<name>A0A1G9IS29_9BACL</name>
<organism evidence="5 6">
    <name type="scientific">Lacicoccus qingdaonensis</name>
    <dbReference type="NCBI Taxonomy" id="576118"/>
    <lineage>
        <taxon>Bacteria</taxon>
        <taxon>Bacillati</taxon>
        <taxon>Bacillota</taxon>
        <taxon>Bacilli</taxon>
        <taxon>Bacillales</taxon>
        <taxon>Salinicoccaceae</taxon>
        <taxon>Lacicoccus</taxon>
    </lineage>
</organism>
<evidence type="ECO:0000259" key="4">
    <source>
        <dbReference type="PROSITE" id="PS51898"/>
    </source>
</evidence>
<dbReference type="CDD" id="cd00397">
    <property type="entry name" value="DNA_BRE_C"/>
    <property type="match status" value="1"/>
</dbReference>
<dbReference type="Pfam" id="PF00589">
    <property type="entry name" value="Phage_integrase"/>
    <property type="match status" value="1"/>
</dbReference>
<dbReference type="InterPro" id="IPR050090">
    <property type="entry name" value="Tyrosine_recombinase_XerCD"/>
</dbReference>
<protein>
    <submittedName>
        <fullName evidence="5">Site-specific recombinase XerD</fullName>
    </submittedName>
</protein>
<dbReference type="GO" id="GO:0006310">
    <property type="term" value="P:DNA recombination"/>
    <property type="evidence" value="ECO:0007669"/>
    <property type="project" value="UniProtKB-KW"/>
</dbReference>
<dbReference type="GO" id="GO:0015074">
    <property type="term" value="P:DNA integration"/>
    <property type="evidence" value="ECO:0007669"/>
    <property type="project" value="InterPro"/>
</dbReference>
<dbReference type="PANTHER" id="PTHR30349">
    <property type="entry name" value="PHAGE INTEGRASE-RELATED"/>
    <property type="match status" value="1"/>
</dbReference>